<evidence type="ECO:0000256" key="8">
    <source>
        <dbReference type="ARBA" id="ARBA00029586"/>
    </source>
</evidence>
<keyword evidence="12" id="KW-1185">Reference proteome</keyword>
<dbReference type="GO" id="GO:0016705">
    <property type="term" value="F:oxidoreductase activity, acting on paired donors, with incorporation or reduction of molecular oxygen"/>
    <property type="evidence" value="ECO:0007669"/>
    <property type="project" value="UniProtKB-ARBA"/>
</dbReference>
<accession>A0A841BLU4</accession>
<evidence type="ECO:0000313" key="12">
    <source>
        <dbReference type="Proteomes" id="UP000587527"/>
    </source>
</evidence>
<proteinExistence type="predicted"/>
<keyword evidence="3" id="KW-0001">2Fe-2S</keyword>
<dbReference type="InterPro" id="IPR017941">
    <property type="entry name" value="Rieske_2Fe-2S"/>
</dbReference>
<evidence type="ECO:0000313" key="11">
    <source>
        <dbReference type="EMBL" id="MBB5869254.1"/>
    </source>
</evidence>
<dbReference type="EMBL" id="JACHMN010000002">
    <property type="protein sequence ID" value="MBB5869254.1"/>
    <property type="molecule type" value="Genomic_DNA"/>
</dbReference>
<dbReference type="GO" id="GO:0004497">
    <property type="term" value="F:monooxygenase activity"/>
    <property type="evidence" value="ECO:0007669"/>
    <property type="project" value="UniProtKB-ARBA"/>
</dbReference>
<gene>
    <name evidence="11" type="ORF">F4553_002633</name>
</gene>
<keyword evidence="5" id="KW-0408">Iron</keyword>
<dbReference type="GO" id="GO:0046872">
    <property type="term" value="F:metal ion binding"/>
    <property type="evidence" value="ECO:0007669"/>
    <property type="project" value="UniProtKB-KW"/>
</dbReference>
<feature type="compositionally biased region" description="Low complexity" evidence="9">
    <location>
        <begin position="36"/>
        <end position="46"/>
    </location>
</feature>
<reference evidence="11 12" key="1">
    <citation type="submission" date="2020-08" db="EMBL/GenBank/DDBJ databases">
        <title>Sequencing the genomes of 1000 actinobacteria strains.</title>
        <authorList>
            <person name="Klenk H.-P."/>
        </authorList>
    </citation>
    <scope>NUCLEOTIDE SEQUENCE [LARGE SCALE GENOMIC DNA]</scope>
    <source>
        <strain evidence="11 12">DSM 45362</strain>
    </source>
</reference>
<name>A0A841BLU4_9ACTN</name>
<organism evidence="11 12">
    <name type="scientific">Allocatelliglobosispora scoriae</name>
    <dbReference type="NCBI Taxonomy" id="643052"/>
    <lineage>
        <taxon>Bacteria</taxon>
        <taxon>Bacillati</taxon>
        <taxon>Actinomycetota</taxon>
        <taxon>Actinomycetes</taxon>
        <taxon>Micromonosporales</taxon>
        <taxon>Micromonosporaceae</taxon>
        <taxon>Allocatelliglobosispora</taxon>
    </lineage>
</organism>
<dbReference type="Pfam" id="PF00355">
    <property type="entry name" value="Rieske"/>
    <property type="match status" value="1"/>
</dbReference>
<feature type="region of interest" description="Disordered" evidence="9">
    <location>
        <begin position="36"/>
        <end position="57"/>
    </location>
</feature>
<dbReference type="InterPro" id="IPR036922">
    <property type="entry name" value="Rieske_2Fe-2S_sf"/>
</dbReference>
<feature type="domain" description="Rieske" evidence="10">
    <location>
        <begin position="52"/>
        <end position="144"/>
    </location>
</feature>
<dbReference type="PANTHER" id="PTHR10134">
    <property type="entry name" value="CYTOCHROME B-C1 COMPLEX SUBUNIT RIESKE, MITOCHONDRIAL"/>
    <property type="match status" value="1"/>
</dbReference>
<evidence type="ECO:0000256" key="1">
    <source>
        <dbReference type="ARBA" id="ARBA00002494"/>
    </source>
</evidence>
<dbReference type="AlphaFoldDB" id="A0A841BLU4"/>
<comment type="caution">
    <text evidence="11">The sequence shown here is derived from an EMBL/GenBank/DDBJ whole genome shotgun (WGS) entry which is preliminary data.</text>
</comment>
<keyword evidence="4" id="KW-0479">Metal-binding</keyword>
<dbReference type="FunFam" id="2.102.10.10:FF:000016">
    <property type="entry name" value="Nitrite reductase/ring-hydroxylating ferredoxin subunit"/>
    <property type="match status" value="1"/>
</dbReference>
<dbReference type="GO" id="GO:0051537">
    <property type="term" value="F:2 iron, 2 sulfur cluster binding"/>
    <property type="evidence" value="ECO:0007669"/>
    <property type="project" value="UniProtKB-KW"/>
</dbReference>
<keyword evidence="7" id="KW-1015">Disulfide bond</keyword>
<evidence type="ECO:0000256" key="4">
    <source>
        <dbReference type="ARBA" id="ARBA00022723"/>
    </source>
</evidence>
<dbReference type="RefSeq" id="WP_184835763.1">
    <property type="nucleotide sequence ID" value="NZ_JACHMN010000002.1"/>
</dbReference>
<comment type="function">
    <text evidence="1">Iron-sulfur subunit of the cytochrome bc1 complex, an essential component of the respiratory electron transport chain required for ATP synthesis. The bc1 complex catalyzes the oxidation of menaquinol and the reduction of cytochrome c in the respiratory chain. The bc1 complex operates through a Q-cycle mechanism that couples electron transfer to generation of the proton gradient that drives ATP synthesis.</text>
</comment>
<dbReference type="Proteomes" id="UP000587527">
    <property type="component" value="Unassembled WGS sequence"/>
</dbReference>
<evidence type="ECO:0000256" key="5">
    <source>
        <dbReference type="ARBA" id="ARBA00023004"/>
    </source>
</evidence>
<sequence>MTEHVTPAPTASRRVIFGSVGAVGAAALLAACGDDATPTPTSSNPPAGQATGPLAKKADIPVGGGKIFADEGVVITQPTEGTFKGFSSVCTHQSCPVAKITGDSIMCTCHNSAFSIVDGSVKSPPATQPLPVVALKIDGDSISVA</sequence>
<evidence type="ECO:0000256" key="6">
    <source>
        <dbReference type="ARBA" id="ARBA00023014"/>
    </source>
</evidence>
<dbReference type="PROSITE" id="PS51296">
    <property type="entry name" value="RIESKE"/>
    <property type="match status" value="1"/>
</dbReference>
<evidence type="ECO:0000256" key="2">
    <source>
        <dbReference type="ARBA" id="ARBA00015816"/>
    </source>
</evidence>
<evidence type="ECO:0000259" key="10">
    <source>
        <dbReference type="PROSITE" id="PS51296"/>
    </source>
</evidence>
<dbReference type="SUPFAM" id="SSF50022">
    <property type="entry name" value="ISP domain"/>
    <property type="match status" value="1"/>
</dbReference>
<evidence type="ECO:0000256" key="9">
    <source>
        <dbReference type="SAM" id="MobiDB-lite"/>
    </source>
</evidence>
<protein>
    <recommendedName>
        <fullName evidence="2">Cytochrome bc1 complex Rieske iron-sulfur subunit</fullName>
    </recommendedName>
    <alternativeName>
        <fullName evidence="8">Cytochrome bc1 reductase complex subunit QcrA</fullName>
    </alternativeName>
</protein>
<dbReference type="CDD" id="cd03467">
    <property type="entry name" value="Rieske"/>
    <property type="match status" value="1"/>
</dbReference>
<dbReference type="InterPro" id="IPR014349">
    <property type="entry name" value="Rieske_Fe-S_prot"/>
</dbReference>
<keyword evidence="6" id="KW-0411">Iron-sulfur</keyword>
<evidence type="ECO:0000256" key="7">
    <source>
        <dbReference type="ARBA" id="ARBA00023157"/>
    </source>
</evidence>
<evidence type="ECO:0000256" key="3">
    <source>
        <dbReference type="ARBA" id="ARBA00022714"/>
    </source>
</evidence>
<dbReference type="Gene3D" id="2.102.10.10">
    <property type="entry name" value="Rieske [2Fe-2S] iron-sulphur domain"/>
    <property type="match status" value="1"/>
</dbReference>